<keyword evidence="3" id="KW-1185">Reference proteome</keyword>
<dbReference type="EMBL" id="JACJIA010000024">
    <property type="protein sequence ID" value="MBA8957501.1"/>
    <property type="molecule type" value="Genomic_DNA"/>
</dbReference>
<reference evidence="2 3" key="1">
    <citation type="submission" date="2020-08" db="EMBL/GenBank/DDBJ databases">
        <title>Genomic Encyclopedia of Type Strains, Phase IV (KMG-IV): sequencing the most valuable type-strain genomes for metagenomic binning, comparative biology and taxonomic classification.</title>
        <authorList>
            <person name="Goeker M."/>
        </authorList>
    </citation>
    <scope>NUCLEOTIDE SEQUENCE [LARGE SCALE GENOMIC DNA]</scope>
    <source>
        <strain evidence="2 3">DSM 44197</strain>
    </source>
</reference>
<dbReference type="AlphaFoldDB" id="A0A7W3M039"/>
<proteinExistence type="predicted"/>
<accession>A0A7W3M039</accession>
<dbReference type="Proteomes" id="UP000572680">
    <property type="component" value="Unassembled WGS sequence"/>
</dbReference>
<dbReference type="RefSeq" id="WP_246445105.1">
    <property type="nucleotide sequence ID" value="NZ_BAAALP010000073.1"/>
</dbReference>
<comment type="caution">
    <text evidence="2">The sequence shown here is derived from an EMBL/GenBank/DDBJ whole genome shotgun (WGS) entry which is preliminary data.</text>
</comment>
<evidence type="ECO:0000313" key="3">
    <source>
        <dbReference type="Proteomes" id="UP000572680"/>
    </source>
</evidence>
<dbReference type="Pfam" id="PF13700">
    <property type="entry name" value="DUF4158"/>
    <property type="match status" value="1"/>
</dbReference>
<name>A0A7W3M039_ACTNM</name>
<evidence type="ECO:0000313" key="2">
    <source>
        <dbReference type="EMBL" id="MBA8957501.1"/>
    </source>
</evidence>
<protein>
    <recommendedName>
        <fullName evidence="1">DUF4158 domain-containing protein</fullName>
    </recommendedName>
</protein>
<feature type="domain" description="DUF4158" evidence="1">
    <location>
        <begin position="4"/>
        <end position="143"/>
    </location>
</feature>
<gene>
    <name evidence="2" type="ORF">HNR61_009194</name>
</gene>
<sequence>MRREWEPEELIAAWTLLDGDWELVGKKTGATRLGFDLLLKFFELEGRFPRHSGELPKAAVDYVAGHVKADPGLLAEYDWSGRSIERHRAQVRQALGFRESTRADEDVLAEWVADKMCPMVFTDEGLRSALLARCRSLKIEPPGRVDRIAGAGRARFEREFCLHVLNGLSADSARSLWELATGEDGFLLELKSDPGRLGLETLLEEIVKLRRAKAIGLATDLFGGYSDRLVASWRARAMASHSSDLAANQPPVRLALVATLAWSRTTEITDALVDLFIGLVSKINTRAVRKVEKAIEAEARKVHRKTEKLFSIAEAS</sequence>
<evidence type="ECO:0000259" key="1">
    <source>
        <dbReference type="Pfam" id="PF13700"/>
    </source>
</evidence>
<organism evidence="2 3">
    <name type="scientific">Actinomadura namibiensis</name>
    <dbReference type="NCBI Taxonomy" id="182080"/>
    <lineage>
        <taxon>Bacteria</taxon>
        <taxon>Bacillati</taxon>
        <taxon>Actinomycetota</taxon>
        <taxon>Actinomycetes</taxon>
        <taxon>Streptosporangiales</taxon>
        <taxon>Thermomonosporaceae</taxon>
        <taxon>Actinomadura</taxon>
    </lineage>
</organism>
<dbReference type="InterPro" id="IPR025296">
    <property type="entry name" value="DUF4158"/>
</dbReference>